<keyword evidence="2" id="KW-1133">Transmembrane helix</keyword>
<dbReference type="EMBL" id="JAKMXF010000210">
    <property type="protein sequence ID" value="KAI6655179.1"/>
    <property type="molecule type" value="Genomic_DNA"/>
</dbReference>
<dbReference type="AlphaFoldDB" id="A0AAV7K398"/>
<sequence length="208" mass="23719">MDIRISKVWMELKLISIVALLLFILNLQCKLSLGKGSDSVGAAASNRNARQGYDYYYYDYYTTSYPYYDYYDYNYYDYNYYDYYTTGYPYYYYTGSYVAGWVYVAGIFGCCIICLPCIITAIVLCCCCALGGKRTNHTITTTTTTGYTEFHEKQEPIVYPQVGYPQPVQANIQYPTAGQGYYPNTAPADPVESQDGLYPTDKLLPPTT</sequence>
<organism evidence="3 4">
    <name type="scientific">Oopsacas minuta</name>
    <dbReference type="NCBI Taxonomy" id="111878"/>
    <lineage>
        <taxon>Eukaryota</taxon>
        <taxon>Metazoa</taxon>
        <taxon>Porifera</taxon>
        <taxon>Hexactinellida</taxon>
        <taxon>Hexasterophora</taxon>
        <taxon>Lyssacinosida</taxon>
        <taxon>Leucopsacidae</taxon>
        <taxon>Oopsacas</taxon>
    </lineage>
</organism>
<evidence type="ECO:0000256" key="2">
    <source>
        <dbReference type="SAM" id="Phobius"/>
    </source>
</evidence>
<comment type="caution">
    <text evidence="3">The sequence shown here is derived from an EMBL/GenBank/DDBJ whole genome shotgun (WGS) entry which is preliminary data.</text>
</comment>
<proteinExistence type="predicted"/>
<evidence type="ECO:0000313" key="3">
    <source>
        <dbReference type="EMBL" id="KAI6655179.1"/>
    </source>
</evidence>
<reference evidence="3 4" key="1">
    <citation type="journal article" date="2023" name="BMC Biol.">
        <title>The compact genome of the sponge Oopsacas minuta (Hexactinellida) is lacking key metazoan core genes.</title>
        <authorList>
            <person name="Santini S."/>
            <person name="Schenkelaars Q."/>
            <person name="Jourda C."/>
            <person name="Duchesne M."/>
            <person name="Belahbib H."/>
            <person name="Rocher C."/>
            <person name="Selva M."/>
            <person name="Riesgo A."/>
            <person name="Vervoort M."/>
            <person name="Leys S.P."/>
            <person name="Kodjabachian L."/>
            <person name="Le Bivic A."/>
            <person name="Borchiellini C."/>
            <person name="Claverie J.M."/>
            <person name="Renard E."/>
        </authorList>
    </citation>
    <scope>NUCLEOTIDE SEQUENCE [LARGE SCALE GENOMIC DNA]</scope>
    <source>
        <strain evidence="3">SPO-2</strain>
    </source>
</reference>
<gene>
    <name evidence="3" type="ORF">LOD99_2468</name>
</gene>
<evidence type="ECO:0000256" key="1">
    <source>
        <dbReference type="SAM" id="MobiDB-lite"/>
    </source>
</evidence>
<protein>
    <submittedName>
        <fullName evidence="3">Uncharacterized protein</fullName>
    </submittedName>
</protein>
<keyword evidence="2" id="KW-0472">Membrane</keyword>
<feature type="region of interest" description="Disordered" evidence="1">
    <location>
        <begin position="184"/>
        <end position="208"/>
    </location>
</feature>
<keyword evidence="2" id="KW-0812">Transmembrane</keyword>
<accession>A0AAV7K398</accession>
<evidence type="ECO:0000313" key="4">
    <source>
        <dbReference type="Proteomes" id="UP001165289"/>
    </source>
</evidence>
<feature type="transmembrane region" description="Helical" evidence="2">
    <location>
        <begin position="101"/>
        <end position="130"/>
    </location>
</feature>
<keyword evidence="4" id="KW-1185">Reference proteome</keyword>
<dbReference type="Proteomes" id="UP001165289">
    <property type="component" value="Unassembled WGS sequence"/>
</dbReference>
<name>A0AAV7K398_9METZ</name>